<gene>
    <name evidence="2" type="ORF">PCON_09744</name>
</gene>
<keyword evidence="1" id="KW-1133">Transmembrane helix</keyword>
<sequence>MHMRFAVASLATVSGMVVVVVLPVLISPMMVMIGLFVIVMSIATMLFMPSMSTLIPENPRFYRRTGIVLIPPIVLVSLLRIVLSRSITREEVCEGFRSFGILFVLIAAND</sequence>
<feature type="transmembrane region" description="Helical" evidence="1">
    <location>
        <begin position="33"/>
        <end position="55"/>
    </location>
</feature>
<dbReference type="AlphaFoldDB" id="U4L9A8"/>
<protein>
    <submittedName>
        <fullName evidence="2">Uncharacterized protein</fullName>
    </submittedName>
</protein>
<keyword evidence="3" id="KW-1185">Reference proteome</keyword>
<accession>U4L9A8</accession>
<feature type="transmembrane region" description="Helical" evidence="1">
    <location>
        <begin position="6"/>
        <end position="26"/>
    </location>
</feature>
<proteinExistence type="predicted"/>
<name>U4L9A8_PYROM</name>
<organism evidence="2 3">
    <name type="scientific">Pyronema omphalodes (strain CBS 100304)</name>
    <name type="common">Pyronema confluens</name>
    <dbReference type="NCBI Taxonomy" id="1076935"/>
    <lineage>
        <taxon>Eukaryota</taxon>
        <taxon>Fungi</taxon>
        <taxon>Dikarya</taxon>
        <taxon>Ascomycota</taxon>
        <taxon>Pezizomycotina</taxon>
        <taxon>Pezizomycetes</taxon>
        <taxon>Pezizales</taxon>
        <taxon>Pyronemataceae</taxon>
        <taxon>Pyronema</taxon>
    </lineage>
</organism>
<evidence type="ECO:0000313" key="2">
    <source>
        <dbReference type="EMBL" id="CCX10151.1"/>
    </source>
</evidence>
<feature type="transmembrane region" description="Helical" evidence="1">
    <location>
        <begin position="61"/>
        <end position="83"/>
    </location>
</feature>
<dbReference type="Proteomes" id="UP000018144">
    <property type="component" value="Unassembled WGS sequence"/>
</dbReference>
<keyword evidence="1" id="KW-0472">Membrane</keyword>
<evidence type="ECO:0000313" key="3">
    <source>
        <dbReference type="Proteomes" id="UP000018144"/>
    </source>
</evidence>
<evidence type="ECO:0000256" key="1">
    <source>
        <dbReference type="SAM" id="Phobius"/>
    </source>
</evidence>
<reference evidence="2 3" key="1">
    <citation type="journal article" date="2013" name="PLoS Genet.">
        <title>The genome and development-dependent transcriptomes of Pyronema confluens: a window into fungal evolution.</title>
        <authorList>
            <person name="Traeger S."/>
            <person name="Altegoer F."/>
            <person name="Freitag M."/>
            <person name="Gabaldon T."/>
            <person name="Kempken F."/>
            <person name="Kumar A."/>
            <person name="Marcet-Houben M."/>
            <person name="Poggeler S."/>
            <person name="Stajich J.E."/>
            <person name="Nowrousian M."/>
        </authorList>
    </citation>
    <scope>NUCLEOTIDE SEQUENCE [LARGE SCALE GENOMIC DNA]</scope>
    <source>
        <strain evidence="3">CBS 100304</strain>
        <tissue evidence="2">Vegetative mycelium</tissue>
    </source>
</reference>
<dbReference type="EMBL" id="HF935514">
    <property type="protein sequence ID" value="CCX10151.1"/>
    <property type="molecule type" value="Genomic_DNA"/>
</dbReference>
<keyword evidence="1" id="KW-0812">Transmembrane</keyword>